<accession>B6H5F9</accession>
<dbReference type="AlphaFoldDB" id="B6H5F9"/>
<dbReference type="Pfam" id="PF03061">
    <property type="entry name" value="4HBT"/>
    <property type="match status" value="1"/>
</dbReference>
<name>B6H5F9_PENRW</name>
<gene>
    <name evidence="2" type="ORF">Pc13g00100</name>
    <name evidence="2" type="ORF">PCH_Pc13g00100</name>
</gene>
<dbReference type="eggNOG" id="ENOG502RPJA">
    <property type="taxonomic scope" value="Eukaryota"/>
</dbReference>
<evidence type="ECO:0000259" key="1">
    <source>
        <dbReference type="Pfam" id="PF03061"/>
    </source>
</evidence>
<dbReference type="OrthoDB" id="506431at2759"/>
<feature type="domain" description="Thioesterase" evidence="1">
    <location>
        <begin position="39"/>
        <end position="107"/>
    </location>
</feature>
<evidence type="ECO:0000313" key="2">
    <source>
        <dbReference type="EMBL" id="CAP91079.1"/>
    </source>
</evidence>
<dbReference type="Proteomes" id="UP000000724">
    <property type="component" value="Contig Pc00c13"/>
</dbReference>
<dbReference type="PANTHER" id="PTHR47260">
    <property type="entry name" value="UPF0644 PROTEIN PB2B4.06"/>
    <property type="match status" value="1"/>
</dbReference>
<dbReference type="GeneID" id="8316612"/>
<dbReference type="Gene3D" id="3.10.129.10">
    <property type="entry name" value="Hotdog Thioesterase"/>
    <property type="match status" value="1"/>
</dbReference>
<proteinExistence type="predicted"/>
<dbReference type="InterPro" id="IPR052061">
    <property type="entry name" value="PTE-AB_protein"/>
</dbReference>
<protein>
    <submittedName>
        <fullName evidence="2">Pc13g00100 protein</fullName>
    </submittedName>
</protein>
<dbReference type="OMA" id="PSQQMCY"/>
<dbReference type="CDD" id="cd03440">
    <property type="entry name" value="hot_dog"/>
    <property type="match status" value="1"/>
</dbReference>
<reference evidence="2 3" key="1">
    <citation type="journal article" date="2008" name="Nat. Biotechnol.">
        <title>Genome sequencing and analysis of the filamentous fungus Penicillium chrysogenum.</title>
        <authorList>
            <person name="van den Berg M.A."/>
            <person name="Albang R."/>
            <person name="Albermann K."/>
            <person name="Badger J.H."/>
            <person name="Daran J.-M."/>
            <person name="Driessen A.J.M."/>
            <person name="Garcia-Estrada C."/>
            <person name="Fedorova N.D."/>
            <person name="Harris D.M."/>
            <person name="Heijne W.H.M."/>
            <person name="Joardar V.S."/>
            <person name="Kiel J.A.K.W."/>
            <person name="Kovalchuk A."/>
            <person name="Martin J.F."/>
            <person name="Nierman W.C."/>
            <person name="Nijland J.G."/>
            <person name="Pronk J.T."/>
            <person name="Roubos J.A."/>
            <person name="van der Klei I.J."/>
            <person name="van Peij N.N.M.E."/>
            <person name="Veenhuis M."/>
            <person name="von Doehren H."/>
            <person name="Wagner C."/>
            <person name="Wortman J.R."/>
            <person name="Bovenberg R.A.L."/>
        </authorList>
    </citation>
    <scope>NUCLEOTIDE SEQUENCE [LARGE SCALE GENOMIC DNA]</scope>
    <source>
        <strain evidence="3">ATCC 28089 / DSM 1075 / NRRL 1951 / Wisconsin 54-1255</strain>
    </source>
</reference>
<dbReference type="SUPFAM" id="SSF54637">
    <property type="entry name" value="Thioesterase/thiol ester dehydrase-isomerase"/>
    <property type="match status" value="1"/>
</dbReference>
<dbReference type="EMBL" id="AM920428">
    <property type="protein sequence ID" value="CAP91079.1"/>
    <property type="molecule type" value="Genomic_DNA"/>
</dbReference>
<dbReference type="PANTHER" id="PTHR47260:SF6">
    <property type="entry name" value="THIOESTERASE DOMAIN-CONTAINING PROTEIN"/>
    <property type="match status" value="1"/>
</dbReference>
<dbReference type="HOGENOM" id="CLU_129385_0_0_1"/>
<organism evidence="2 3">
    <name type="scientific">Penicillium rubens (strain ATCC 28089 / DSM 1075 / NRRL 1951 / Wisconsin 54-1255)</name>
    <name type="common">Penicillium chrysogenum</name>
    <dbReference type="NCBI Taxonomy" id="500485"/>
    <lineage>
        <taxon>Eukaryota</taxon>
        <taxon>Fungi</taxon>
        <taxon>Dikarya</taxon>
        <taxon>Ascomycota</taxon>
        <taxon>Pezizomycotina</taxon>
        <taxon>Eurotiomycetes</taxon>
        <taxon>Eurotiomycetidae</taxon>
        <taxon>Eurotiales</taxon>
        <taxon>Aspergillaceae</taxon>
        <taxon>Penicillium</taxon>
        <taxon>Penicillium chrysogenum species complex</taxon>
    </lineage>
</organism>
<dbReference type="InterPro" id="IPR029069">
    <property type="entry name" value="HotDog_dom_sf"/>
</dbReference>
<dbReference type="KEGG" id="pcs:N7525_002802"/>
<dbReference type="VEuPathDB" id="FungiDB:PCH_Pc13g00100"/>
<keyword evidence="3" id="KW-1185">Reference proteome</keyword>
<dbReference type="InterPro" id="IPR006683">
    <property type="entry name" value="Thioestr_dom"/>
</dbReference>
<dbReference type="BioCyc" id="PCHR:PC13G00100-MONOMER"/>
<sequence>MMRSLFEGYRPTFKPHSLGYEAESLLLLTPSQQMCYYDGKLFGGYIALLMDRILADCCKHKHKHKPAFTAYLITSFIHSVPPSAPMLLRAWPEKVEGRKVFLKGSVRIPGKSAHDWVDAVRIGALFIRPKP</sequence>
<evidence type="ECO:0000313" key="3">
    <source>
        <dbReference type="Proteomes" id="UP000000724"/>
    </source>
</evidence>